<dbReference type="PANTHER" id="PTHR31126">
    <property type="entry name" value="TYROSINE-PROTEIN PHOSPHATASE"/>
    <property type="match status" value="1"/>
</dbReference>
<accession>A0ABT4Q8N0</accession>
<dbReference type="EMBL" id="JAQAGZ010000007">
    <property type="protein sequence ID" value="MCZ8513179.1"/>
    <property type="molecule type" value="Genomic_DNA"/>
</dbReference>
<dbReference type="Proteomes" id="UP001527882">
    <property type="component" value="Unassembled WGS sequence"/>
</dbReference>
<dbReference type="Pfam" id="PF13350">
    <property type="entry name" value="Y_phosphatase3"/>
    <property type="match status" value="1"/>
</dbReference>
<organism evidence="2 3">
    <name type="scientific">Paenibacillus gyeongsangnamensis</name>
    <dbReference type="NCBI Taxonomy" id="3388067"/>
    <lineage>
        <taxon>Bacteria</taxon>
        <taxon>Bacillati</taxon>
        <taxon>Bacillota</taxon>
        <taxon>Bacilli</taxon>
        <taxon>Bacillales</taxon>
        <taxon>Paenibacillaceae</taxon>
        <taxon>Paenibacillus</taxon>
    </lineage>
</organism>
<name>A0ABT4Q8N0_9BACL</name>
<proteinExistence type="inferred from homology"/>
<evidence type="ECO:0000313" key="3">
    <source>
        <dbReference type="Proteomes" id="UP001527882"/>
    </source>
</evidence>
<sequence>MSATRDGAYRGQRVIVLEGAHNFRDMGGYPTEDGRSVKYGLFFRSDELGDLTEQDLEFLKTLKVRTILDYRSESEAERSPTPTLAGVDYYRLEASPIAAAASGRTEDYLMSGALNQNTMIDMYAKLPFANPAYHFLIGVMGNPEQHGIIHHCAAGKDRTGVGALLILKLLGVPDAVVMEDYLLTNETLGPKMKLMLERLSGKLDAQQVQNLQPVFNAEADYLQSAITAVIEKYGNWDVYFEKEYGITSEKRSKIQEYCLH</sequence>
<protein>
    <submittedName>
        <fullName evidence="2">Tyrosine-protein phosphatase</fullName>
    </submittedName>
</protein>
<keyword evidence="3" id="KW-1185">Reference proteome</keyword>
<dbReference type="InterPro" id="IPR026893">
    <property type="entry name" value="Tyr/Ser_Pase_IphP-type"/>
</dbReference>
<dbReference type="SUPFAM" id="SSF52799">
    <property type="entry name" value="(Phosphotyrosine protein) phosphatases II"/>
    <property type="match status" value="1"/>
</dbReference>
<dbReference type="RefSeq" id="WP_269881669.1">
    <property type="nucleotide sequence ID" value="NZ_JAQAGZ010000007.1"/>
</dbReference>
<dbReference type="InterPro" id="IPR029021">
    <property type="entry name" value="Prot-tyrosine_phosphatase-like"/>
</dbReference>
<evidence type="ECO:0000313" key="2">
    <source>
        <dbReference type="EMBL" id="MCZ8513179.1"/>
    </source>
</evidence>
<reference evidence="2 3" key="1">
    <citation type="submission" date="2022-12" db="EMBL/GenBank/DDBJ databases">
        <title>Draft genome sequence of Paenibacillus sp. dW9.</title>
        <authorList>
            <person name="Choi E.-W."/>
            <person name="Kim D.-U."/>
        </authorList>
    </citation>
    <scope>NUCLEOTIDE SEQUENCE [LARGE SCALE GENOMIC DNA]</scope>
    <source>
        <strain evidence="3">dW9</strain>
    </source>
</reference>
<gene>
    <name evidence="2" type="ORF">O9H85_12230</name>
</gene>
<comment type="similarity">
    <text evidence="1">Belongs to the protein-tyrosine phosphatase family.</text>
</comment>
<dbReference type="Gene3D" id="3.90.190.10">
    <property type="entry name" value="Protein tyrosine phosphatase superfamily"/>
    <property type="match status" value="1"/>
</dbReference>
<dbReference type="PANTHER" id="PTHR31126:SF1">
    <property type="entry name" value="TYROSINE SPECIFIC PROTEIN PHOSPHATASES DOMAIN-CONTAINING PROTEIN"/>
    <property type="match status" value="1"/>
</dbReference>
<evidence type="ECO:0000256" key="1">
    <source>
        <dbReference type="ARBA" id="ARBA00009580"/>
    </source>
</evidence>
<comment type="caution">
    <text evidence="2">The sequence shown here is derived from an EMBL/GenBank/DDBJ whole genome shotgun (WGS) entry which is preliminary data.</text>
</comment>